<gene>
    <name evidence="4" type="ORF">E4M00_13410</name>
</gene>
<dbReference type="GO" id="GO:0006629">
    <property type="term" value="P:lipid metabolic process"/>
    <property type="evidence" value="ECO:0007669"/>
    <property type="project" value="InterPro"/>
</dbReference>
<dbReference type="InterPro" id="IPR030395">
    <property type="entry name" value="GP_PDE_dom"/>
</dbReference>
<dbReference type="EMBL" id="SPQZ01000005">
    <property type="protein sequence ID" value="TFV96323.1"/>
    <property type="molecule type" value="Genomic_DNA"/>
</dbReference>
<dbReference type="AlphaFoldDB" id="A0A4Y9QY92"/>
<keyword evidence="2" id="KW-1133">Transmembrane helix</keyword>
<keyword evidence="2" id="KW-0812">Transmembrane</keyword>
<evidence type="ECO:0000313" key="5">
    <source>
        <dbReference type="Proteomes" id="UP000298127"/>
    </source>
</evidence>
<dbReference type="GO" id="GO:0008081">
    <property type="term" value="F:phosphoric diester hydrolase activity"/>
    <property type="evidence" value="ECO:0007669"/>
    <property type="project" value="InterPro"/>
</dbReference>
<feature type="region of interest" description="Disordered" evidence="1">
    <location>
        <begin position="1"/>
        <end position="24"/>
    </location>
</feature>
<reference evidence="4 5" key="1">
    <citation type="journal article" date="2018" name="J. Microbiol.">
        <title>Leifsonia flava sp. nov., a novel actinobacterium isolated from the rhizosphere of Aquilegia viridiflora.</title>
        <authorList>
            <person name="Cai Y."/>
            <person name="Tao W.Z."/>
            <person name="Ma Y.J."/>
            <person name="Cheng J."/>
            <person name="Zhang M.Y."/>
            <person name="Zhang Y.X."/>
        </authorList>
    </citation>
    <scope>NUCLEOTIDE SEQUENCE [LARGE SCALE GENOMIC DNA]</scope>
    <source>
        <strain evidence="4 5">SYP-B2174</strain>
    </source>
</reference>
<protein>
    <recommendedName>
        <fullName evidence="3">GP-PDE domain-containing protein</fullName>
    </recommendedName>
</protein>
<dbReference type="SUPFAM" id="SSF51695">
    <property type="entry name" value="PLC-like phosphodiesterases"/>
    <property type="match status" value="1"/>
</dbReference>
<dbReference type="InterPro" id="IPR017946">
    <property type="entry name" value="PLC-like_Pdiesterase_TIM-brl"/>
</dbReference>
<dbReference type="Proteomes" id="UP000298127">
    <property type="component" value="Unassembled WGS sequence"/>
</dbReference>
<evidence type="ECO:0000256" key="1">
    <source>
        <dbReference type="SAM" id="MobiDB-lite"/>
    </source>
</evidence>
<name>A0A4Y9QY92_9MICO</name>
<keyword evidence="2" id="KW-0472">Membrane</keyword>
<feature type="domain" description="GP-PDE" evidence="3">
    <location>
        <begin position="76"/>
        <end position="313"/>
    </location>
</feature>
<dbReference type="PANTHER" id="PTHR46211:SF1">
    <property type="entry name" value="GLYCEROPHOSPHODIESTER PHOSPHODIESTERASE, CYTOPLASMIC"/>
    <property type="match status" value="1"/>
</dbReference>
<evidence type="ECO:0000256" key="2">
    <source>
        <dbReference type="SAM" id="Phobius"/>
    </source>
</evidence>
<dbReference type="PROSITE" id="PS51704">
    <property type="entry name" value="GP_PDE"/>
    <property type="match status" value="1"/>
</dbReference>
<sequence>MAQRGARQPEGPDPLTVHPRRDPNARRGIRSAAHWFRLLSVSAVLGLALVVAVVPSVSGVYAADVFGGLRAPGQAAFIAGHRGDRSVAPENTMPAFEAAFANPALAFVETDVQLTSDGVPVLFHDTTLERVTGKKDSVGDRTLKQLQRLDAGSFFAREYAGTRIPTLEAFLDALAKTEKSALIELKAIWSADEVRTVIDLLESRPLSGRIMLESFSLETLANIQLVAPQYPRLMLARELPADPVPMARKFGVLAIATTAKSVAAQPEAVTRMHGADLGVLCYTLNSDDTWAEASALGVDGIITDVPSELDAWFASTARGT</sequence>
<evidence type="ECO:0000259" key="3">
    <source>
        <dbReference type="PROSITE" id="PS51704"/>
    </source>
</evidence>
<feature type="transmembrane region" description="Helical" evidence="2">
    <location>
        <begin position="35"/>
        <end position="54"/>
    </location>
</feature>
<dbReference type="Pfam" id="PF03009">
    <property type="entry name" value="GDPD"/>
    <property type="match status" value="1"/>
</dbReference>
<dbReference type="PANTHER" id="PTHR46211">
    <property type="entry name" value="GLYCEROPHOSPHORYL DIESTER PHOSPHODIESTERASE"/>
    <property type="match status" value="1"/>
</dbReference>
<organism evidence="4 5">
    <name type="scientific">Orlajensenia leifsoniae</name>
    <dbReference type="NCBI Taxonomy" id="2561933"/>
    <lineage>
        <taxon>Bacteria</taxon>
        <taxon>Bacillati</taxon>
        <taxon>Actinomycetota</taxon>
        <taxon>Actinomycetes</taxon>
        <taxon>Micrococcales</taxon>
        <taxon>Microbacteriaceae</taxon>
        <taxon>Orlajensenia</taxon>
    </lineage>
</organism>
<keyword evidence="5" id="KW-1185">Reference proteome</keyword>
<dbReference type="Gene3D" id="3.20.20.190">
    <property type="entry name" value="Phosphatidylinositol (PI) phosphodiesterase"/>
    <property type="match status" value="1"/>
</dbReference>
<evidence type="ECO:0000313" key="4">
    <source>
        <dbReference type="EMBL" id="TFV96323.1"/>
    </source>
</evidence>
<accession>A0A4Y9QY92</accession>
<comment type="caution">
    <text evidence="4">The sequence shown here is derived from an EMBL/GenBank/DDBJ whole genome shotgun (WGS) entry which is preliminary data.</text>
</comment>
<proteinExistence type="predicted"/>